<comment type="caution">
    <text evidence="6">The sequence shown here is derived from an EMBL/GenBank/DDBJ whole genome shotgun (WGS) entry which is preliminary data.</text>
</comment>
<evidence type="ECO:0000259" key="5">
    <source>
        <dbReference type="PROSITE" id="PS50937"/>
    </source>
</evidence>
<organism evidence="6 7">
    <name type="scientific">Bradyrhizobium rifense</name>
    <dbReference type="NCBI Taxonomy" id="515499"/>
    <lineage>
        <taxon>Bacteria</taxon>
        <taxon>Pseudomonadati</taxon>
        <taxon>Pseudomonadota</taxon>
        <taxon>Alphaproteobacteria</taxon>
        <taxon>Hyphomicrobiales</taxon>
        <taxon>Nitrobacteraceae</taxon>
        <taxon>Bradyrhizobium</taxon>
    </lineage>
</organism>
<dbReference type="EMBL" id="VSSS01000001">
    <property type="protein sequence ID" value="TYM00334.1"/>
    <property type="molecule type" value="Genomic_DNA"/>
</dbReference>
<dbReference type="GO" id="GO:0003700">
    <property type="term" value="F:DNA-binding transcription factor activity"/>
    <property type="evidence" value="ECO:0007669"/>
    <property type="project" value="InterPro"/>
</dbReference>
<keyword evidence="1" id="KW-0805">Transcription regulation</keyword>
<dbReference type="Proteomes" id="UP000324758">
    <property type="component" value="Unassembled WGS sequence"/>
</dbReference>
<proteinExistence type="predicted"/>
<dbReference type="PRINTS" id="PR00040">
    <property type="entry name" value="HTHMERR"/>
</dbReference>
<dbReference type="RefSeq" id="WP_148770045.1">
    <property type="nucleotide sequence ID" value="NZ_VSSS01000001.1"/>
</dbReference>
<evidence type="ECO:0000256" key="4">
    <source>
        <dbReference type="SAM" id="Coils"/>
    </source>
</evidence>
<dbReference type="SMART" id="SM00422">
    <property type="entry name" value="HTH_MERR"/>
    <property type="match status" value="1"/>
</dbReference>
<evidence type="ECO:0000313" key="6">
    <source>
        <dbReference type="EMBL" id="TYM00334.1"/>
    </source>
</evidence>
<keyword evidence="4" id="KW-0175">Coiled coil</keyword>
<dbReference type="PROSITE" id="PS50937">
    <property type="entry name" value="HTH_MERR_2"/>
    <property type="match status" value="1"/>
</dbReference>
<feature type="coiled-coil region" evidence="4">
    <location>
        <begin position="76"/>
        <end position="110"/>
    </location>
</feature>
<dbReference type="SUPFAM" id="SSF46955">
    <property type="entry name" value="Putative DNA-binding domain"/>
    <property type="match status" value="1"/>
</dbReference>
<reference evidence="6 7" key="1">
    <citation type="submission" date="2019-08" db="EMBL/GenBank/DDBJ databases">
        <title>Bradyrhizobium hipponensis sp. nov., a rhizobium isolated from a Lupinus angustifolius root nodule in Tunisia.</title>
        <authorList>
            <person name="Off K."/>
            <person name="Rejili M."/>
            <person name="Mars M."/>
            <person name="Brachmann A."/>
            <person name="Marin M."/>
        </authorList>
    </citation>
    <scope>NUCLEOTIDE SEQUENCE [LARGE SCALE GENOMIC DNA]</scope>
    <source>
        <strain evidence="6 7">CTAW71</strain>
    </source>
</reference>
<evidence type="ECO:0000313" key="7">
    <source>
        <dbReference type="Proteomes" id="UP000324758"/>
    </source>
</evidence>
<evidence type="ECO:0000256" key="1">
    <source>
        <dbReference type="ARBA" id="ARBA00023015"/>
    </source>
</evidence>
<dbReference type="InterPro" id="IPR009061">
    <property type="entry name" value="DNA-bd_dom_put_sf"/>
</dbReference>
<protein>
    <submittedName>
        <fullName evidence="6">MerR family transcriptional regulator</fullName>
    </submittedName>
</protein>
<dbReference type="OrthoDB" id="9802944at2"/>
<name>A0A5D3KWE8_9BRAD</name>
<gene>
    <name evidence="6" type="ORF">FXB40_00375</name>
</gene>
<keyword evidence="2" id="KW-0238">DNA-binding</keyword>
<dbReference type="PANTHER" id="PTHR30204:SF94">
    <property type="entry name" value="HEAVY METAL-DEPENDENT TRANSCRIPTIONAL REGULATOR HI_0293-RELATED"/>
    <property type="match status" value="1"/>
</dbReference>
<dbReference type="InterPro" id="IPR047057">
    <property type="entry name" value="MerR_fam"/>
</dbReference>
<evidence type="ECO:0000256" key="3">
    <source>
        <dbReference type="ARBA" id="ARBA00023163"/>
    </source>
</evidence>
<accession>A0A5D3KWE8</accession>
<keyword evidence="3" id="KW-0804">Transcription</keyword>
<evidence type="ECO:0000256" key="2">
    <source>
        <dbReference type="ARBA" id="ARBA00023125"/>
    </source>
</evidence>
<dbReference type="InterPro" id="IPR000551">
    <property type="entry name" value="MerR-type_HTH_dom"/>
</dbReference>
<dbReference type="GO" id="GO:0003677">
    <property type="term" value="F:DNA binding"/>
    <property type="evidence" value="ECO:0007669"/>
    <property type="project" value="UniProtKB-KW"/>
</dbReference>
<sequence>MRIGELAIRSGLTASRIRFYEASGLINAVERGANNYRDYTPDAVMLLEIITSAQNAGFSLEEIRRLMPLRFDACRHDELVGALRRKVAEIEALQERLAESRERLHAIIETIETKPEGLSCGDNTKRVMTRIRKQGAPAPKTRRAPRPRSC</sequence>
<dbReference type="PANTHER" id="PTHR30204">
    <property type="entry name" value="REDOX-CYCLING DRUG-SENSING TRANSCRIPTIONAL ACTIVATOR SOXR"/>
    <property type="match status" value="1"/>
</dbReference>
<dbReference type="Pfam" id="PF13411">
    <property type="entry name" value="MerR_1"/>
    <property type="match status" value="1"/>
</dbReference>
<dbReference type="Gene3D" id="1.10.1660.10">
    <property type="match status" value="1"/>
</dbReference>
<feature type="domain" description="HTH merR-type" evidence="5">
    <location>
        <begin position="1"/>
        <end position="69"/>
    </location>
</feature>
<keyword evidence="7" id="KW-1185">Reference proteome</keyword>
<dbReference type="AlphaFoldDB" id="A0A5D3KWE8"/>
<dbReference type="PROSITE" id="PS00552">
    <property type="entry name" value="HTH_MERR_1"/>
    <property type="match status" value="1"/>
</dbReference>